<dbReference type="Gene3D" id="1.10.8.10">
    <property type="entry name" value="DNA helicase RuvA subunit, C-terminal domain"/>
    <property type="match status" value="1"/>
</dbReference>
<protein>
    <recommendedName>
        <fullName evidence="2">CUE domain-containing protein</fullName>
    </recommendedName>
</protein>
<reference evidence="3" key="1">
    <citation type="submission" date="2021-01" db="EMBL/GenBank/DDBJ databases">
        <authorList>
            <person name="Corre E."/>
            <person name="Pelletier E."/>
            <person name="Niang G."/>
            <person name="Scheremetjew M."/>
            <person name="Finn R."/>
            <person name="Kale V."/>
            <person name="Holt S."/>
            <person name="Cochrane G."/>
            <person name="Meng A."/>
            <person name="Brown T."/>
            <person name="Cohen L."/>
        </authorList>
    </citation>
    <scope>NUCLEOTIDE SEQUENCE</scope>
    <source>
        <strain evidence="3">PLY429</strain>
    </source>
</reference>
<dbReference type="EMBL" id="HBGG01010295">
    <property type="protein sequence ID" value="CAD9202956.1"/>
    <property type="molecule type" value="Transcribed_RNA"/>
</dbReference>
<feature type="domain" description="CUE" evidence="2">
    <location>
        <begin position="4"/>
        <end position="47"/>
    </location>
</feature>
<dbReference type="SUPFAM" id="SSF46934">
    <property type="entry name" value="UBA-like"/>
    <property type="match status" value="1"/>
</dbReference>
<evidence type="ECO:0000313" key="3">
    <source>
        <dbReference type="EMBL" id="CAD9202956.1"/>
    </source>
</evidence>
<name>A0A7S1SN28_9CHLO</name>
<gene>
    <name evidence="3" type="ORF">TCHU04912_LOCUS5189</name>
</gene>
<dbReference type="InterPro" id="IPR040192">
    <property type="entry name" value="CUEDC1"/>
</dbReference>
<feature type="region of interest" description="Disordered" evidence="1">
    <location>
        <begin position="185"/>
        <end position="292"/>
    </location>
</feature>
<dbReference type="InterPro" id="IPR009060">
    <property type="entry name" value="UBA-like_sf"/>
</dbReference>
<organism evidence="3">
    <name type="scientific">Tetraselmis chuii</name>
    <dbReference type="NCBI Taxonomy" id="63592"/>
    <lineage>
        <taxon>Eukaryota</taxon>
        <taxon>Viridiplantae</taxon>
        <taxon>Chlorophyta</taxon>
        <taxon>core chlorophytes</taxon>
        <taxon>Chlorodendrophyceae</taxon>
        <taxon>Chlorodendrales</taxon>
        <taxon>Chlorodendraceae</taxon>
        <taxon>Tetraselmis</taxon>
    </lineage>
</organism>
<sequence length="292" mass="30512">MALPLEEAMRTLEQMMPGLDREVILSVLESHGGNMERTVESLLGMAGEHDPTATASTALTSGEDMAGPPVQAGASSRFAMEPDDAVVEQQAAGSSHRGNVPSALMEMDEMIARTLQQEEFLTAVEQDSAMRLHPRQGFQMTPPVSSSLGDAVQGVSDTITSIGSAAYNGLSSLVSGFSAFSSCMPTPAANQSNPWERDPTSAGLWSPPRGGPAGSISSSPPPDLVMQQRHTRRGEGEPSVGGGEAVGLDMPGNSHPVADETHPALPSVSRLVHRRGHHGDSPSRGGGRSKDD</sequence>
<dbReference type="PANTHER" id="PTHR13467">
    <property type="entry name" value="CUE DOMAIN CONTAINING PROTEIN 1"/>
    <property type="match status" value="1"/>
</dbReference>
<accession>A0A7S1SN28</accession>
<dbReference type="PROSITE" id="PS51140">
    <property type="entry name" value="CUE"/>
    <property type="match status" value="1"/>
</dbReference>
<feature type="region of interest" description="Disordered" evidence="1">
    <location>
        <begin position="48"/>
        <end position="71"/>
    </location>
</feature>
<dbReference type="SMART" id="SM00546">
    <property type="entry name" value="CUE"/>
    <property type="match status" value="1"/>
</dbReference>
<evidence type="ECO:0000256" key="1">
    <source>
        <dbReference type="SAM" id="MobiDB-lite"/>
    </source>
</evidence>
<dbReference type="PANTHER" id="PTHR13467:SF3">
    <property type="entry name" value="CUE DOMAIN-CONTAINING PROTEIN 1"/>
    <property type="match status" value="1"/>
</dbReference>
<dbReference type="GO" id="GO:0043130">
    <property type="term" value="F:ubiquitin binding"/>
    <property type="evidence" value="ECO:0007669"/>
    <property type="project" value="InterPro"/>
</dbReference>
<dbReference type="Pfam" id="PF02845">
    <property type="entry name" value="CUE"/>
    <property type="match status" value="1"/>
</dbReference>
<dbReference type="AlphaFoldDB" id="A0A7S1SN28"/>
<evidence type="ECO:0000259" key="2">
    <source>
        <dbReference type="PROSITE" id="PS51140"/>
    </source>
</evidence>
<proteinExistence type="predicted"/>
<dbReference type="InterPro" id="IPR003892">
    <property type="entry name" value="CUE"/>
</dbReference>